<evidence type="ECO:0000256" key="6">
    <source>
        <dbReference type="ARBA" id="ARBA00022741"/>
    </source>
</evidence>
<sequence length="266" mass="29108">MAEAATFKSLENVKNIIMVLSGKGGVGKSSVSVQLALSLVQKGLKVGILDIDLCGPSIPRMLGIQDKQIHQSSNGWVPVYIGNEKNFSVMSVGFLLENQDDAVVWRGPKKSAMIKQFLEDVCWGELDYLVIDTPPGTSDEHISIVEYLSNLNPMAVLVTTPQNVAISDVKKELNFCRKVNVPISGIIENMSGYVCPHCSDCTPIFSSGGGEKLAKEYNIKFLGKVPIDPKFIEAMEKTNTFVESYKDLSLATIFSEIIDNIITTKN</sequence>
<evidence type="ECO:0000256" key="11">
    <source>
        <dbReference type="ARBA" id="ARBA00065349"/>
    </source>
</evidence>
<evidence type="ECO:0000256" key="10">
    <source>
        <dbReference type="ARBA" id="ARBA00053368"/>
    </source>
</evidence>
<dbReference type="GO" id="GO:0005829">
    <property type="term" value="C:cytosol"/>
    <property type="evidence" value="ECO:0007669"/>
    <property type="project" value="TreeGrafter"/>
</dbReference>
<dbReference type="GO" id="GO:0051539">
    <property type="term" value="F:4 iron, 4 sulfur cluster binding"/>
    <property type="evidence" value="ECO:0007669"/>
    <property type="project" value="UniProtKB-UniRule"/>
</dbReference>
<dbReference type="InterPro" id="IPR033756">
    <property type="entry name" value="YlxH/NBP35"/>
</dbReference>
<protein>
    <submittedName>
        <fullName evidence="13">p-loop containing nucleoside triphosphate hydrolase protein</fullName>
    </submittedName>
</protein>
<dbReference type="GO" id="GO:0005634">
    <property type="term" value="C:nucleus"/>
    <property type="evidence" value="ECO:0007669"/>
    <property type="project" value="UniProtKB-ARBA"/>
</dbReference>
<keyword evidence="14" id="KW-1185">Reference proteome</keyword>
<dbReference type="GO" id="GO:0005524">
    <property type="term" value="F:ATP binding"/>
    <property type="evidence" value="ECO:0007669"/>
    <property type="project" value="UniProtKB-KW"/>
</dbReference>
<dbReference type="GO" id="GO:0016226">
    <property type="term" value="P:iron-sulfur cluster assembly"/>
    <property type="evidence" value="ECO:0007669"/>
    <property type="project" value="UniProtKB-UniRule"/>
</dbReference>
<evidence type="ECO:0000256" key="4">
    <source>
        <dbReference type="ARBA" id="ARBA00022490"/>
    </source>
</evidence>
<accession>A0A1Y2FDH1</accession>
<dbReference type="InterPro" id="IPR019591">
    <property type="entry name" value="Mrp/NBP35_ATP-bd"/>
</dbReference>
<comment type="function">
    <text evidence="12">Component of the cytosolic iron-sulfur (Fe/S) protein assembly (CIA) machinery. Required for maturation of extramitochondrial Fe-S proteins. The NBP35-CFD1 heterotetramer forms a Fe-S scaffold complex, mediating the de novo assembly of an Fe-S cluster and its transfer to target apoproteins.</text>
</comment>
<dbReference type="InterPro" id="IPR028600">
    <property type="entry name" value="NUBP2/Cfd1_eukaryotes"/>
</dbReference>
<comment type="subunit">
    <text evidence="11">Heterotetramer of 2 NUBP1 and 2 NUBP2 chains. Interacts with KIFC1. Interacts with NUBP1.</text>
</comment>
<gene>
    <name evidence="13" type="ORF">LY90DRAFT_522244</name>
</gene>
<keyword evidence="8 12" id="KW-0408">Iron</keyword>
<evidence type="ECO:0000256" key="1">
    <source>
        <dbReference type="ARBA" id="ARBA00004114"/>
    </source>
</evidence>
<feature type="binding site" evidence="12">
    <location>
        <position position="195"/>
    </location>
    <ligand>
        <name>[4Fe-4S] cluster</name>
        <dbReference type="ChEBI" id="CHEBI:49883"/>
        <note>ligand shared between dimeric partners</note>
    </ligand>
</feature>
<dbReference type="GO" id="GO:0046872">
    <property type="term" value="F:metal ion binding"/>
    <property type="evidence" value="ECO:0007669"/>
    <property type="project" value="UniProtKB-KW"/>
</dbReference>
<keyword evidence="6 12" id="KW-0547">Nucleotide-binding</keyword>
<evidence type="ECO:0000256" key="7">
    <source>
        <dbReference type="ARBA" id="ARBA00022840"/>
    </source>
</evidence>
<organism evidence="13 14">
    <name type="scientific">Neocallimastix californiae</name>
    <dbReference type="NCBI Taxonomy" id="1754190"/>
    <lineage>
        <taxon>Eukaryota</taxon>
        <taxon>Fungi</taxon>
        <taxon>Fungi incertae sedis</taxon>
        <taxon>Chytridiomycota</taxon>
        <taxon>Chytridiomycota incertae sedis</taxon>
        <taxon>Neocallimastigomycetes</taxon>
        <taxon>Neocallimastigales</taxon>
        <taxon>Neocallimastigaceae</taxon>
        <taxon>Neocallimastix</taxon>
    </lineage>
</organism>
<dbReference type="InterPro" id="IPR027417">
    <property type="entry name" value="P-loop_NTPase"/>
</dbReference>
<keyword evidence="7 12" id="KW-0067">ATP-binding</keyword>
<feature type="binding site" evidence="12">
    <location>
        <begin position="22"/>
        <end position="29"/>
    </location>
    <ligand>
        <name>ATP</name>
        <dbReference type="ChEBI" id="CHEBI:30616"/>
    </ligand>
</feature>
<keyword evidence="3 12" id="KW-0004">4Fe-4S</keyword>
<dbReference type="PANTHER" id="PTHR23264:SF19">
    <property type="entry name" value="CYTOSOLIC FE-S CLUSTER ASSEMBLY FACTOR NUBP2"/>
    <property type="match status" value="1"/>
</dbReference>
<dbReference type="PROSITE" id="PS01215">
    <property type="entry name" value="MRP"/>
    <property type="match status" value="1"/>
</dbReference>
<keyword evidence="4 12" id="KW-0963">Cytoplasm</keyword>
<dbReference type="Gene3D" id="3.40.50.300">
    <property type="entry name" value="P-loop containing nucleotide triphosphate hydrolases"/>
    <property type="match status" value="1"/>
</dbReference>
<dbReference type="HAMAP" id="MF_03039">
    <property type="entry name" value="NUBP2"/>
    <property type="match status" value="1"/>
</dbReference>
<dbReference type="PANTHER" id="PTHR23264">
    <property type="entry name" value="NUCLEOTIDE-BINDING PROTEIN NBP35 YEAST -RELATED"/>
    <property type="match status" value="1"/>
</dbReference>
<dbReference type="OrthoDB" id="1741334at2759"/>
<dbReference type="AlphaFoldDB" id="A0A1Y2FDH1"/>
<comment type="function">
    <text evidence="10">Component of the cytosolic iron-sulfur (Fe/S) protein assembly (CIA) machinery. Required for maturation of extramitochondrial Fe-S proteins. The NUBP1-NUBP2 heterotetramer forms a Fe-S scaffold complex, mediating the de novo assembly of an Fe-S cluster and its transfer to target apoproteins. Negatively regulates cilium formation and structure.</text>
</comment>
<evidence type="ECO:0000256" key="5">
    <source>
        <dbReference type="ARBA" id="ARBA00022723"/>
    </source>
</evidence>
<comment type="subcellular location">
    <subcellularLocation>
        <location evidence="2">Cytoplasm</location>
        <location evidence="2">Cytoskeleton</location>
        <location evidence="2">Cilium axoneme</location>
    </subcellularLocation>
    <subcellularLocation>
        <location evidence="1">Cytoplasm</location>
        <location evidence="1">Cytoskeleton</location>
        <location evidence="1">Microtubule organizing center</location>
        <location evidence="1">Centrosome</location>
        <location evidence="1">Centriole</location>
    </subcellularLocation>
</comment>
<comment type="similarity">
    <text evidence="12">Belongs to the Mrp/NBP35 ATP-binding proteins family. NUBP2/CFD1 subfamily.</text>
</comment>
<dbReference type="SUPFAM" id="SSF52540">
    <property type="entry name" value="P-loop containing nucleoside triphosphate hydrolases"/>
    <property type="match status" value="1"/>
</dbReference>
<evidence type="ECO:0000313" key="13">
    <source>
        <dbReference type="EMBL" id="ORY81657.1"/>
    </source>
</evidence>
<dbReference type="Proteomes" id="UP000193920">
    <property type="component" value="Unassembled WGS sequence"/>
</dbReference>
<evidence type="ECO:0000256" key="9">
    <source>
        <dbReference type="ARBA" id="ARBA00023014"/>
    </source>
</evidence>
<dbReference type="FunFam" id="3.40.50.300:FF:000796">
    <property type="entry name" value="Cytosolic Fe-S cluster assembly factor NUBP2"/>
    <property type="match status" value="1"/>
</dbReference>
<evidence type="ECO:0000256" key="8">
    <source>
        <dbReference type="ARBA" id="ARBA00023004"/>
    </source>
</evidence>
<evidence type="ECO:0000256" key="12">
    <source>
        <dbReference type="HAMAP-Rule" id="MF_03039"/>
    </source>
</evidence>
<feature type="binding site" evidence="12">
    <location>
        <position position="198"/>
    </location>
    <ligand>
        <name>[4Fe-4S] cluster</name>
        <dbReference type="ChEBI" id="CHEBI:49883"/>
        <note>ligand shared between dimeric partners</note>
    </ligand>
</feature>
<dbReference type="Pfam" id="PF10609">
    <property type="entry name" value="ParA"/>
    <property type="match status" value="1"/>
</dbReference>
<dbReference type="GO" id="GO:0005930">
    <property type="term" value="C:axoneme"/>
    <property type="evidence" value="ECO:0007669"/>
    <property type="project" value="UniProtKB-SubCell"/>
</dbReference>
<reference evidence="13 14" key="1">
    <citation type="submission" date="2016-08" db="EMBL/GenBank/DDBJ databases">
        <title>A Parts List for Fungal Cellulosomes Revealed by Comparative Genomics.</title>
        <authorList>
            <consortium name="DOE Joint Genome Institute"/>
            <person name="Haitjema C.H."/>
            <person name="Gilmore S.P."/>
            <person name="Henske J.K."/>
            <person name="Solomon K.V."/>
            <person name="De Groot R."/>
            <person name="Kuo A."/>
            <person name="Mondo S.J."/>
            <person name="Salamov A.A."/>
            <person name="Labutti K."/>
            <person name="Zhao Z."/>
            <person name="Chiniquy J."/>
            <person name="Barry K."/>
            <person name="Brewer H.M."/>
            <person name="Purvine S.O."/>
            <person name="Wright A.T."/>
            <person name="Boxma B."/>
            <person name="Van Alen T."/>
            <person name="Hackstein J.H."/>
            <person name="Baker S.E."/>
            <person name="Grigoriev I.V."/>
            <person name="O'Malley M.A."/>
        </authorList>
    </citation>
    <scope>NUCLEOTIDE SEQUENCE [LARGE SCALE GENOMIC DNA]</scope>
    <source>
        <strain evidence="13 14">G1</strain>
    </source>
</reference>
<name>A0A1Y2FDH1_9FUNG</name>
<evidence type="ECO:0000313" key="14">
    <source>
        <dbReference type="Proteomes" id="UP000193920"/>
    </source>
</evidence>
<dbReference type="EMBL" id="MCOG01000010">
    <property type="protein sequence ID" value="ORY81657.1"/>
    <property type="molecule type" value="Genomic_DNA"/>
</dbReference>
<comment type="caution">
    <text evidence="13">The sequence shown here is derived from an EMBL/GenBank/DDBJ whole genome shotgun (WGS) entry which is preliminary data.</text>
</comment>
<dbReference type="STRING" id="1754190.A0A1Y2FDH1"/>
<dbReference type="GO" id="GO:0140663">
    <property type="term" value="F:ATP-dependent FeS chaperone activity"/>
    <property type="evidence" value="ECO:0007669"/>
    <property type="project" value="InterPro"/>
</dbReference>
<proteinExistence type="inferred from homology"/>
<dbReference type="CDD" id="cd02037">
    <property type="entry name" value="Mrp_NBP35"/>
    <property type="match status" value="1"/>
</dbReference>
<evidence type="ECO:0000256" key="3">
    <source>
        <dbReference type="ARBA" id="ARBA00022485"/>
    </source>
</evidence>
<dbReference type="InterPro" id="IPR000808">
    <property type="entry name" value="Mrp-like_CS"/>
</dbReference>
<dbReference type="HAMAP" id="MF_02040">
    <property type="entry name" value="Mrp_NBP35"/>
    <property type="match status" value="1"/>
</dbReference>
<keyword evidence="13" id="KW-0378">Hydrolase</keyword>
<dbReference type="GO" id="GO:0005814">
    <property type="term" value="C:centriole"/>
    <property type="evidence" value="ECO:0007669"/>
    <property type="project" value="UniProtKB-SubCell"/>
</dbReference>
<keyword evidence="9 12" id="KW-0411">Iron-sulfur</keyword>
<dbReference type="GO" id="GO:0016787">
    <property type="term" value="F:hydrolase activity"/>
    <property type="evidence" value="ECO:0007669"/>
    <property type="project" value="UniProtKB-KW"/>
</dbReference>
<keyword evidence="5 12" id="KW-0479">Metal-binding</keyword>
<evidence type="ECO:0000256" key="2">
    <source>
        <dbReference type="ARBA" id="ARBA00004430"/>
    </source>
</evidence>